<evidence type="ECO:0000256" key="1">
    <source>
        <dbReference type="ARBA" id="ARBA00001933"/>
    </source>
</evidence>
<keyword evidence="6" id="KW-0663">Pyridoxal phosphate</keyword>
<sequence length="117" mass="12902">MKLASRLDSISPFQVMAILEKARALQVQGHDVIHLEVGEPDFATPPAIVEAGRQALAQGDTFYTAAQGLPELRQAIAGFYASRHGVELDPARIIVTPGAPAPCRSRWPCWWKRVARW</sequence>
<evidence type="ECO:0000313" key="8">
    <source>
        <dbReference type="EMBL" id="EEG09139.1"/>
    </source>
</evidence>
<keyword evidence="9" id="KW-1185">Reference proteome</keyword>
<dbReference type="InterPro" id="IPR004839">
    <property type="entry name" value="Aminotransferase_I/II_large"/>
</dbReference>
<feature type="domain" description="Aminotransferase class I/classII large" evidence="7">
    <location>
        <begin position="31"/>
        <end position="99"/>
    </location>
</feature>
<dbReference type="InterPro" id="IPR015424">
    <property type="entry name" value="PyrdxlP-dep_Trfase"/>
</dbReference>
<protein>
    <recommendedName>
        <fullName evidence="3">Putative 8-amino-7-oxononanoate synthase</fullName>
    </recommendedName>
</protein>
<dbReference type="PANTHER" id="PTHR46383">
    <property type="entry name" value="ASPARTATE AMINOTRANSFERASE"/>
    <property type="match status" value="1"/>
</dbReference>
<dbReference type="GO" id="GO:0008483">
    <property type="term" value="F:transaminase activity"/>
    <property type="evidence" value="ECO:0007669"/>
    <property type="project" value="UniProtKB-KW"/>
</dbReference>
<gene>
    <name evidence="8" type="ORF">FuraDRAFT_1079</name>
</gene>
<evidence type="ECO:0000256" key="5">
    <source>
        <dbReference type="ARBA" id="ARBA00022679"/>
    </source>
</evidence>
<evidence type="ECO:0000256" key="2">
    <source>
        <dbReference type="ARBA" id="ARBA00007441"/>
    </source>
</evidence>
<dbReference type="SUPFAM" id="SSF53383">
    <property type="entry name" value="PLP-dependent transferases"/>
    <property type="match status" value="1"/>
</dbReference>
<dbReference type="Proteomes" id="UP000003165">
    <property type="component" value="Unassembled WGS sequence"/>
</dbReference>
<comment type="similarity">
    <text evidence="2">Belongs to the class-I pyridoxal-phosphate-dependent aminotransferase family.</text>
</comment>
<evidence type="ECO:0000256" key="4">
    <source>
        <dbReference type="ARBA" id="ARBA00022576"/>
    </source>
</evidence>
<organism evidence="8 9">
    <name type="scientific">Pseudogulbenkiania ferrooxidans 2002</name>
    <dbReference type="NCBI Taxonomy" id="279714"/>
    <lineage>
        <taxon>Bacteria</taxon>
        <taxon>Pseudomonadati</taxon>
        <taxon>Pseudomonadota</taxon>
        <taxon>Betaproteobacteria</taxon>
        <taxon>Neisseriales</taxon>
        <taxon>Chromobacteriaceae</taxon>
        <taxon>Pseudogulbenkiania</taxon>
    </lineage>
</organism>
<dbReference type="Gene3D" id="3.40.640.10">
    <property type="entry name" value="Type I PLP-dependent aspartate aminotransferase-like (Major domain)"/>
    <property type="match status" value="1"/>
</dbReference>
<proteinExistence type="inferred from homology"/>
<evidence type="ECO:0000256" key="6">
    <source>
        <dbReference type="ARBA" id="ARBA00022898"/>
    </source>
</evidence>
<dbReference type="EMBL" id="ACIS01000003">
    <property type="protein sequence ID" value="EEG09139.1"/>
    <property type="molecule type" value="Genomic_DNA"/>
</dbReference>
<evidence type="ECO:0000259" key="7">
    <source>
        <dbReference type="Pfam" id="PF00155"/>
    </source>
</evidence>
<dbReference type="GO" id="GO:0006520">
    <property type="term" value="P:amino acid metabolic process"/>
    <property type="evidence" value="ECO:0007669"/>
    <property type="project" value="InterPro"/>
</dbReference>
<dbReference type="InterPro" id="IPR015421">
    <property type="entry name" value="PyrdxlP-dep_Trfase_major"/>
</dbReference>
<dbReference type="Pfam" id="PF00155">
    <property type="entry name" value="Aminotran_1_2"/>
    <property type="match status" value="1"/>
</dbReference>
<dbReference type="PANTHER" id="PTHR46383:SF2">
    <property type="entry name" value="AMINOTRANSFERASE"/>
    <property type="match status" value="1"/>
</dbReference>
<evidence type="ECO:0000256" key="3">
    <source>
        <dbReference type="ARBA" id="ARBA00021531"/>
    </source>
</evidence>
<comment type="cofactor">
    <cofactor evidence="1">
        <name>pyridoxal 5'-phosphate</name>
        <dbReference type="ChEBI" id="CHEBI:597326"/>
    </cofactor>
</comment>
<reference evidence="8 9" key="1">
    <citation type="submission" date="2009-02" db="EMBL/GenBank/DDBJ databases">
        <title>Sequencing of the draft genome and assembly of Lutiella nitroferrum 2002.</title>
        <authorList>
            <consortium name="US DOE Joint Genome Institute (JGI-PGF)"/>
            <person name="Lucas S."/>
            <person name="Copeland A."/>
            <person name="Lapidus A."/>
            <person name="Glavina del Rio T."/>
            <person name="Tice H."/>
            <person name="Bruce D."/>
            <person name="Goodwin L."/>
            <person name="Pitluck S."/>
            <person name="Larimer F."/>
            <person name="Land M.L."/>
            <person name="Hauser L."/>
            <person name="Coates J.D."/>
        </authorList>
    </citation>
    <scope>NUCLEOTIDE SEQUENCE [LARGE SCALE GENOMIC DNA]</scope>
    <source>
        <strain evidence="8 9">2002</strain>
    </source>
</reference>
<dbReference type="eggNOG" id="COG0436">
    <property type="taxonomic scope" value="Bacteria"/>
</dbReference>
<comment type="caution">
    <text evidence="8">The sequence shown here is derived from an EMBL/GenBank/DDBJ whole genome shotgun (WGS) entry which is preliminary data.</text>
</comment>
<name>B9Z144_9NEIS</name>
<keyword evidence="5" id="KW-0808">Transferase</keyword>
<dbReference type="AlphaFoldDB" id="B9Z144"/>
<dbReference type="GO" id="GO:0030170">
    <property type="term" value="F:pyridoxal phosphate binding"/>
    <property type="evidence" value="ECO:0007669"/>
    <property type="project" value="InterPro"/>
</dbReference>
<dbReference type="InterPro" id="IPR050596">
    <property type="entry name" value="AspAT/PAT-like"/>
</dbReference>
<keyword evidence="4" id="KW-0032">Aminotransferase</keyword>
<accession>B9Z144</accession>
<evidence type="ECO:0000313" key="9">
    <source>
        <dbReference type="Proteomes" id="UP000003165"/>
    </source>
</evidence>